<dbReference type="GO" id="GO:0008483">
    <property type="term" value="F:transaminase activity"/>
    <property type="evidence" value="ECO:0007669"/>
    <property type="project" value="UniProtKB-KW"/>
</dbReference>
<proteinExistence type="predicted"/>
<sequence length="446" mass="47858">MRPVSTSFVRSSRPAADSVVVWHARIPGVASSRPSSVPPSRSRTQLRSIRSALRTFLYRWNWNKLLRAGSAEYMPVSADWLWTRGGPAAQGEDMSSLAPHEFSPETTWLNTASYGLPAARSLAAVQRLHAEWVAGRTAPMADETVVDRIRDGFARLIDGASADHIAIGSGVAPLLAPVAAALPAGAEVLLAENEFSSVSMPFVHRQDLAVRVVPLERLADEVRPETALVAVSAVQSADGRVTDLARLRAATLAHGARLAVDITQAASWFPLRFSDADYWVCATFKWLIGARSVAFFAAAPEAADLIRPLGPGWFAAADRWAELYRPVALPATTRRFDSTPDFIGVYAALGGLDLIEEIGVEKIGAHNLALADSFRTGLVNLGYAPVQENSAIVAVPGAGEAADRLQQSGIIASARNGGLRFSFHLYNDETDVERALTAMGENRASV</sequence>
<dbReference type="PANTHER" id="PTHR43586:SF21">
    <property type="entry name" value="PYRIDOXAL PHOSPHATE (PLP)-DEPENDENT ASPARTATE AMINOTRANSFERASE SUPERFAMILY"/>
    <property type="match status" value="1"/>
</dbReference>
<dbReference type="InterPro" id="IPR015421">
    <property type="entry name" value="PyrdxlP-dep_Trfase_major"/>
</dbReference>
<dbReference type="InterPro" id="IPR000192">
    <property type="entry name" value="Aminotrans_V_dom"/>
</dbReference>
<evidence type="ECO:0000259" key="1">
    <source>
        <dbReference type="Pfam" id="PF00266"/>
    </source>
</evidence>
<accession>A0A6G9YFC2</accession>
<keyword evidence="2" id="KW-0032">Aminotransferase</keyword>
<dbReference type="EMBL" id="CP046172">
    <property type="protein sequence ID" value="QIS11921.1"/>
    <property type="molecule type" value="Genomic_DNA"/>
</dbReference>
<feature type="domain" description="Aminotransferase class V" evidence="1">
    <location>
        <begin position="145"/>
        <end position="434"/>
    </location>
</feature>
<organism evidence="2 3">
    <name type="scientific">Nocardia arthritidis</name>
    <dbReference type="NCBI Taxonomy" id="228602"/>
    <lineage>
        <taxon>Bacteria</taxon>
        <taxon>Bacillati</taxon>
        <taxon>Actinomycetota</taxon>
        <taxon>Actinomycetes</taxon>
        <taxon>Mycobacteriales</taxon>
        <taxon>Nocardiaceae</taxon>
        <taxon>Nocardia</taxon>
    </lineage>
</organism>
<gene>
    <name evidence="2" type="ORF">F5544_20280</name>
</gene>
<dbReference type="AlphaFoldDB" id="A0A6G9YFC2"/>
<evidence type="ECO:0000313" key="2">
    <source>
        <dbReference type="EMBL" id="QIS11921.1"/>
    </source>
</evidence>
<dbReference type="Pfam" id="PF00266">
    <property type="entry name" value="Aminotran_5"/>
    <property type="match status" value="1"/>
</dbReference>
<protein>
    <submittedName>
        <fullName evidence="2">Aminotransferase class V-fold PLP-dependent enzyme</fullName>
    </submittedName>
</protein>
<dbReference type="KEGG" id="nah:F5544_20280"/>
<dbReference type="Gene3D" id="3.40.640.10">
    <property type="entry name" value="Type I PLP-dependent aspartate aminotransferase-like (Major domain)"/>
    <property type="match status" value="1"/>
</dbReference>
<dbReference type="Proteomes" id="UP000503540">
    <property type="component" value="Chromosome"/>
</dbReference>
<dbReference type="PANTHER" id="PTHR43586">
    <property type="entry name" value="CYSTEINE DESULFURASE"/>
    <property type="match status" value="1"/>
</dbReference>
<dbReference type="InterPro" id="IPR015422">
    <property type="entry name" value="PyrdxlP-dep_Trfase_small"/>
</dbReference>
<keyword evidence="2" id="KW-0808">Transferase</keyword>
<dbReference type="InterPro" id="IPR015424">
    <property type="entry name" value="PyrdxlP-dep_Trfase"/>
</dbReference>
<dbReference type="SUPFAM" id="SSF53383">
    <property type="entry name" value="PLP-dependent transferases"/>
    <property type="match status" value="1"/>
</dbReference>
<reference evidence="2 3" key="1">
    <citation type="journal article" date="2019" name="ACS Chem. Biol.">
        <title>Identification and Mobilization of a Cryptic Antibiotic Biosynthesis Gene Locus from a Human-Pathogenic Nocardia Isolate.</title>
        <authorList>
            <person name="Herisse M."/>
            <person name="Ishida K."/>
            <person name="Porter J.L."/>
            <person name="Howden B."/>
            <person name="Hertweck C."/>
            <person name="Stinear T.P."/>
            <person name="Pidot S.J."/>
        </authorList>
    </citation>
    <scope>NUCLEOTIDE SEQUENCE [LARGE SCALE GENOMIC DNA]</scope>
    <source>
        <strain evidence="2 3">AUSMDU00012717</strain>
    </source>
</reference>
<keyword evidence="3" id="KW-1185">Reference proteome</keyword>
<evidence type="ECO:0000313" key="3">
    <source>
        <dbReference type="Proteomes" id="UP000503540"/>
    </source>
</evidence>
<name>A0A6G9YFC2_9NOCA</name>
<dbReference type="Gene3D" id="3.90.1150.10">
    <property type="entry name" value="Aspartate Aminotransferase, domain 1"/>
    <property type="match status" value="1"/>
</dbReference>